<dbReference type="PATRIC" id="fig|879567.3.peg.3133"/>
<keyword evidence="2" id="KW-1185">Reference proteome</keyword>
<dbReference type="KEGG" id="dpi:BN4_20080"/>
<organism evidence="1 2">
    <name type="scientific">Pseudodesulfovibrio piezophilus (strain DSM 21447 / JCM 15486 / C1TLV30)</name>
    <name type="common">Desulfovibrio piezophilus</name>
    <dbReference type="NCBI Taxonomy" id="1322246"/>
    <lineage>
        <taxon>Bacteria</taxon>
        <taxon>Pseudomonadati</taxon>
        <taxon>Thermodesulfobacteriota</taxon>
        <taxon>Desulfovibrionia</taxon>
        <taxon>Desulfovibrionales</taxon>
        <taxon>Desulfovibrionaceae</taxon>
    </lineage>
</organism>
<protein>
    <submittedName>
        <fullName evidence="1">Uncharacterized protein</fullName>
    </submittedName>
</protein>
<gene>
    <name evidence="1" type="ordered locus">BN4_20080</name>
</gene>
<proteinExistence type="predicted"/>
<dbReference type="AlphaFoldDB" id="M1WU22"/>
<dbReference type="EMBL" id="FO203427">
    <property type="protein sequence ID" value="CCH50142.1"/>
    <property type="molecule type" value="Genomic_DNA"/>
</dbReference>
<dbReference type="HOGENOM" id="CLU_1064477_0_0_7"/>
<name>M1WU22_PSEP2</name>
<dbReference type="Proteomes" id="UP000011724">
    <property type="component" value="Chromosome"/>
</dbReference>
<evidence type="ECO:0000313" key="1">
    <source>
        <dbReference type="EMBL" id="CCH50142.1"/>
    </source>
</evidence>
<reference evidence="2" key="2">
    <citation type="journal article" date="2013" name="Stand. Genomic Sci.">
        <title>Complete genome sequence of Desulfocapsa sulfexigens, a marine deltaproteobacterium specialized in disproportionating inorganic sulfur compounds.</title>
        <authorList>
            <person name="Finster K.W."/>
            <person name="Kjeldsen K.U."/>
            <person name="Kube M."/>
            <person name="Reinhardt R."/>
            <person name="Mussmann M."/>
            <person name="Amann R."/>
            <person name="Schreiber L."/>
        </authorList>
    </citation>
    <scope>NUCLEOTIDE SEQUENCE [LARGE SCALE GENOMIC DNA]</scope>
    <source>
        <strain evidence="2">DSM 10523 / SB164P1</strain>
    </source>
</reference>
<reference evidence="1 2" key="1">
    <citation type="journal article" date="2013" name="PLoS ONE">
        <title>The first genomic and proteomic characterization of a deep-sea sulfate reducer: insights into the piezophilic lifestyle of Desulfovibrio piezophilus.</title>
        <authorList>
            <person name="Pradel N."/>
            <person name="Ji B."/>
            <person name="Gimenez G."/>
            <person name="Talla E."/>
            <person name="Lenoble P."/>
            <person name="Garel M."/>
            <person name="Tamburini C."/>
            <person name="Fourquet P."/>
            <person name="Lebrun R."/>
            <person name="Bertin P."/>
            <person name="Denis Y."/>
            <person name="Pophillat M."/>
            <person name="Barbe V."/>
            <person name="Ollivier B."/>
            <person name="Dolla A."/>
        </authorList>
    </citation>
    <scope>NUCLEOTIDE SEQUENCE [LARGE SCALE GENOMIC DNA]</scope>
    <source>
        <strain evidence="2">DSM 10523 / SB164P1</strain>
    </source>
</reference>
<sequence>MPVLRQSRPRPGGPASGEFCWNVTQLLLLKEIKLKSSNLHRISPGYSVETTLFRSYEAQGIGRTAGNAGRYAPGIHPIYAIVTFHDLPGHFIIHGNLPRTAINAGLASIALIQINKDQTVLSLVHGSCGTRRDTSRLLTVKARLIFKLSRGLTILVGKRSLSRQSVEADSGRNLVLHLAVDKAGITGDAPRLVELDFVNGHLFTPKIDLMRAVLMICFPFKEKEKLVNEAPSCDFFLKNYCVTSAFFLFFWDYNVKIFTSG</sequence>
<accession>M1WU22</accession>
<evidence type="ECO:0000313" key="2">
    <source>
        <dbReference type="Proteomes" id="UP000011724"/>
    </source>
</evidence>